<evidence type="ECO:0000256" key="5">
    <source>
        <dbReference type="ARBA" id="ARBA00023242"/>
    </source>
</evidence>
<feature type="compositionally biased region" description="Low complexity" evidence="6">
    <location>
        <begin position="310"/>
        <end position="326"/>
    </location>
</feature>
<dbReference type="Proteomes" id="UP000318571">
    <property type="component" value="Chromosome 6"/>
</dbReference>
<keyword evidence="2" id="KW-0805">Transcription regulation</keyword>
<gene>
    <name evidence="8" type="ORF">TCAL_06579</name>
</gene>
<feature type="region of interest" description="Disordered" evidence="6">
    <location>
        <begin position="424"/>
        <end position="459"/>
    </location>
</feature>
<comment type="caution">
    <text evidence="8">The sequence shown here is derived from an EMBL/GenBank/DDBJ whole genome shotgun (WGS) entry which is preliminary data.</text>
</comment>
<evidence type="ECO:0000256" key="1">
    <source>
        <dbReference type="ARBA" id="ARBA00004123"/>
    </source>
</evidence>
<dbReference type="CDD" id="cd14695">
    <property type="entry name" value="bZIP_HLF"/>
    <property type="match status" value="1"/>
</dbReference>
<dbReference type="InterPro" id="IPR046347">
    <property type="entry name" value="bZIP_sf"/>
</dbReference>
<evidence type="ECO:0000256" key="4">
    <source>
        <dbReference type="ARBA" id="ARBA00023163"/>
    </source>
</evidence>
<feature type="compositionally biased region" description="Basic and acidic residues" evidence="6">
    <location>
        <begin position="425"/>
        <end position="451"/>
    </location>
</feature>
<evidence type="ECO:0000256" key="2">
    <source>
        <dbReference type="ARBA" id="ARBA00023015"/>
    </source>
</evidence>
<evidence type="ECO:0000313" key="9">
    <source>
        <dbReference type="Proteomes" id="UP000318571"/>
    </source>
</evidence>
<evidence type="ECO:0000313" key="8">
    <source>
        <dbReference type="EMBL" id="TRY80012.1"/>
    </source>
</evidence>
<evidence type="ECO:0000259" key="7">
    <source>
        <dbReference type="Pfam" id="PF07716"/>
    </source>
</evidence>
<dbReference type="GO" id="GO:0005634">
    <property type="term" value="C:nucleus"/>
    <property type="evidence" value="ECO:0007669"/>
    <property type="project" value="UniProtKB-SubCell"/>
</dbReference>
<dbReference type="InterPro" id="IPR004827">
    <property type="entry name" value="bZIP"/>
</dbReference>
<feature type="compositionally biased region" description="Basic and acidic residues" evidence="6">
    <location>
        <begin position="339"/>
        <end position="364"/>
    </location>
</feature>
<keyword evidence="5" id="KW-0539">Nucleus</keyword>
<dbReference type="Gene3D" id="1.20.5.170">
    <property type="match status" value="1"/>
</dbReference>
<dbReference type="STRING" id="6832.A0A553PQQ3"/>
<dbReference type="OrthoDB" id="6151507at2759"/>
<dbReference type="EMBL" id="VCGU01000002">
    <property type="protein sequence ID" value="TRY80012.1"/>
    <property type="molecule type" value="Genomic_DNA"/>
</dbReference>
<dbReference type="GO" id="GO:0000978">
    <property type="term" value="F:RNA polymerase II cis-regulatory region sequence-specific DNA binding"/>
    <property type="evidence" value="ECO:0007669"/>
    <property type="project" value="TreeGrafter"/>
</dbReference>
<comment type="subcellular location">
    <subcellularLocation>
        <location evidence="1">Nucleus</location>
    </subcellularLocation>
</comment>
<dbReference type="GO" id="GO:0000981">
    <property type="term" value="F:DNA-binding transcription factor activity, RNA polymerase II-specific"/>
    <property type="evidence" value="ECO:0007669"/>
    <property type="project" value="TreeGrafter"/>
</dbReference>
<evidence type="ECO:0000256" key="6">
    <source>
        <dbReference type="SAM" id="MobiDB-lite"/>
    </source>
</evidence>
<name>A0A553PQQ3_TIGCA</name>
<dbReference type="InterPro" id="IPR040223">
    <property type="entry name" value="PAR_bZIP"/>
</dbReference>
<feature type="compositionally biased region" description="Basic and acidic residues" evidence="6">
    <location>
        <begin position="97"/>
        <end position="106"/>
    </location>
</feature>
<reference evidence="8 9" key="1">
    <citation type="journal article" date="2018" name="Nat. Ecol. Evol.">
        <title>Genomic signatures of mitonuclear coevolution across populations of Tigriopus californicus.</title>
        <authorList>
            <person name="Barreto F.S."/>
            <person name="Watson E.T."/>
            <person name="Lima T.G."/>
            <person name="Willett C.S."/>
            <person name="Edmands S."/>
            <person name="Li W."/>
            <person name="Burton R.S."/>
        </authorList>
    </citation>
    <scope>NUCLEOTIDE SEQUENCE [LARGE SCALE GENOMIC DNA]</scope>
    <source>
        <strain evidence="8 9">San Diego</strain>
    </source>
</reference>
<dbReference type="Pfam" id="PF07716">
    <property type="entry name" value="bZIP_2"/>
    <property type="match status" value="1"/>
</dbReference>
<organism evidence="8 9">
    <name type="scientific">Tigriopus californicus</name>
    <name type="common">Marine copepod</name>
    <dbReference type="NCBI Taxonomy" id="6832"/>
    <lineage>
        <taxon>Eukaryota</taxon>
        <taxon>Metazoa</taxon>
        <taxon>Ecdysozoa</taxon>
        <taxon>Arthropoda</taxon>
        <taxon>Crustacea</taxon>
        <taxon>Multicrustacea</taxon>
        <taxon>Hexanauplia</taxon>
        <taxon>Copepoda</taxon>
        <taxon>Harpacticoida</taxon>
        <taxon>Harpacticidae</taxon>
        <taxon>Tigriopus</taxon>
    </lineage>
</organism>
<feature type="compositionally biased region" description="Low complexity" evidence="6">
    <location>
        <begin position="137"/>
        <end position="164"/>
    </location>
</feature>
<feature type="region of interest" description="Disordered" evidence="6">
    <location>
        <begin position="310"/>
        <end position="364"/>
    </location>
</feature>
<sequence>MSQICVKDESSVNYNNNIFINNINKNDNNDDDQVTLNRQKYRIDSDQLHYADPNEPAQGSIVDVRRFIEAHQPTENYPTRIKTEEQQRSPDSSVSPESERRDSIDKVTRCPVCQKYVPNLPQHISHQHPPYAARFKSQQSPSPSSSSESGQSSPTHHLVSSSSLGDPSPTNMDVASLPPSTVPLFLQRQNMHGLDYRDPRGDVDKHSVIPNLLRLSSAGMNNASDDQNPSSNLLRTTQELLRVAAASNSLNHNTSRVDSLPMNLSVRKANYANGNTMDNIVKGMVNNNNNNGPHSVPRELDDGVRSTFSQSVNSMSDSESVGSGSDPNSLTRKRRKQTHVPENKKDERYWARRHKNNEAAKRSRDMRIKREKVVFEENSRLEKITVDLKSDLDRLATENKELHLKMDLILGENSRLKSILLGYQSREEHRRASVEDKSNTNRDGSPFDHRPFPLPDGNK</sequence>
<keyword evidence="4" id="KW-0804">Transcription</keyword>
<proteinExistence type="predicted"/>
<evidence type="ECO:0000256" key="3">
    <source>
        <dbReference type="ARBA" id="ARBA00023125"/>
    </source>
</evidence>
<keyword evidence="3" id="KW-0238">DNA-binding</keyword>
<feature type="region of interest" description="Disordered" evidence="6">
    <location>
        <begin position="71"/>
        <end position="106"/>
    </location>
</feature>
<dbReference type="PANTHER" id="PTHR11988:SF27">
    <property type="entry name" value="GH27708P"/>
    <property type="match status" value="1"/>
</dbReference>
<feature type="domain" description="BZIP" evidence="7">
    <location>
        <begin position="345"/>
        <end position="394"/>
    </location>
</feature>
<keyword evidence="9" id="KW-1185">Reference proteome</keyword>
<protein>
    <recommendedName>
        <fullName evidence="7">BZIP domain-containing protein</fullName>
    </recommendedName>
</protein>
<dbReference type="SUPFAM" id="SSF57959">
    <property type="entry name" value="Leucine zipper domain"/>
    <property type="match status" value="1"/>
</dbReference>
<dbReference type="PANTHER" id="PTHR11988">
    <property type="entry name" value="THYROTROPH EMBRYONIC FACTOR RELATED"/>
    <property type="match status" value="1"/>
</dbReference>
<dbReference type="AlphaFoldDB" id="A0A553PQQ3"/>
<accession>A0A553PQQ3</accession>
<feature type="region of interest" description="Disordered" evidence="6">
    <location>
        <begin position="132"/>
        <end position="178"/>
    </location>
</feature>